<sequence length="124" mass="13067">MSGQAIIWVAFGGALGAVARYATGLLLKTTSGFPWATLSVNIFGSLLMGVMIGWLSRQSTPNEALRLFLAVGILGGFTTFSTFSMDLFQLIEKRDMAAMALYLGGSLFGGVAAFILGFMALRAG</sequence>
<feature type="binding site" evidence="12">
    <location>
        <position position="78"/>
    </location>
    <ligand>
        <name>Na(+)</name>
        <dbReference type="ChEBI" id="CHEBI:29101"/>
        <note>structural</note>
    </ligand>
</feature>
<dbReference type="AlphaFoldDB" id="A0A937HM83"/>
<gene>
    <name evidence="12 13" type="primary">crcB</name>
    <name evidence="12" type="synonym">fluC</name>
    <name evidence="13" type="ORF">ISQ19_01305</name>
</gene>
<name>A0A937HM83_9PROT</name>
<comment type="caution">
    <text evidence="13">The sequence shown here is derived from an EMBL/GenBank/DDBJ whole genome shotgun (WGS) entry which is preliminary data.</text>
</comment>
<evidence type="ECO:0000256" key="10">
    <source>
        <dbReference type="ARBA" id="ARBA00035120"/>
    </source>
</evidence>
<keyword evidence="12" id="KW-0479">Metal-binding</keyword>
<evidence type="ECO:0000313" key="14">
    <source>
        <dbReference type="Proteomes" id="UP000785783"/>
    </source>
</evidence>
<evidence type="ECO:0000256" key="6">
    <source>
        <dbReference type="ARBA" id="ARBA00023053"/>
    </source>
</evidence>
<dbReference type="Pfam" id="PF02537">
    <property type="entry name" value="CRCB"/>
    <property type="match status" value="1"/>
</dbReference>
<dbReference type="GO" id="GO:0005886">
    <property type="term" value="C:plasma membrane"/>
    <property type="evidence" value="ECO:0007669"/>
    <property type="project" value="UniProtKB-SubCell"/>
</dbReference>
<comment type="similarity">
    <text evidence="10 12">Belongs to the fluoride channel Fluc/FEX (TC 1.A.43) family.</text>
</comment>
<keyword evidence="3" id="KW-0997">Cell inner membrane</keyword>
<dbReference type="EMBL" id="JADHOK010000008">
    <property type="protein sequence ID" value="MBL6761316.1"/>
    <property type="molecule type" value="Genomic_DNA"/>
</dbReference>
<comment type="function">
    <text evidence="12">Fluoride-specific ion channel. Important for reducing fluoride concentration in the cell, thus reducing its toxicity.</text>
</comment>
<evidence type="ECO:0000256" key="3">
    <source>
        <dbReference type="ARBA" id="ARBA00022519"/>
    </source>
</evidence>
<feature type="binding site" evidence="12">
    <location>
        <position position="75"/>
    </location>
    <ligand>
        <name>Na(+)</name>
        <dbReference type="ChEBI" id="CHEBI:29101"/>
        <note>structural</note>
    </ligand>
</feature>
<evidence type="ECO:0000256" key="9">
    <source>
        <dbReference type="ARBA" id="ARBA00023303"/>
    </source>
</evidence>
<dbReference type="GO" id="GO:0062054">
    <property type="term" value="F:fluoride channel activity"/>
    <property type="evidence" value="ECO:0007669"/>
    <property type="project" value="UniProtKB-UniRule"/>
</dbReference>
<keyword evidence="6 12" id="KW-0915">Sodium</keyword>
<feature type="transmembrane region" description="Helical" evidence="12">
    <location>
        <begin position="100"/>
        <end position="121"/>
    </location>
</feature>
<evidence type="ECO:0000256" key="2">
    <source>
        <dbReference type="ARBA" id="ARBA00022475"/>
    </source>
</evidence>
<keyword evidence="4 12" id="KW-0812">Transmembrane</keyword>
<organism evidence="13 14">
    <name type="scientific">PS1 clade bacterium</name>
    <dbReference type="NCBI Taxonomy" id="2175152"/>
    <lineage>
        <taxon>Bacteria</taxon>
        <taxon>Pseudomonadati</taxon>
        <taxon>Pseudomonadota</taxon>
        <taxon>Alphaproteobacteria</taxon>
        <taxon>PS1 clade</taxon>
    </lineage>
</organism>
<keyword evidence="2 12" id="KW-1003">Cell membrane</keyword>
<feature type="transmembrane region" description="Helical" evidence="12">
    <location>
        <begin position="35"/>
        <end position="55"/>
    </location>
</feature>
<comment type="catalytic activity">
    <reaction evidence="11">
        <text>fluoride(in) = fluoride(out)</text>
        <dbReference type="Rhea" id="RHEA:76159"/>
        <dbReference type="ChEBI" id="CHEBI:17051"/>
    </reaction>
    <physiologicalReaction direction="left-to-right" evidence="11">
        <dbReference type="Rhea" id="RHEA:76160"/>
    </physiologicalReaction>
</comment>
<evidence type="ECO:0000256" key="8">
    <source>
        <dbReference type="ARBA" id="ARBA00023136"/>
    </source>
</evidence>
<comment type="activity regulation">
    <text evidence="12">Na(+) is not transported, but it plays an essential structural role and its presence is essential for fluoride channel function.</text>
</comment>
<dbReference type="PANTHER" id="PTHR28259">
    <property type="entry name" value="FLUORIDE EXPORT PROTEIN 1-RELATED"/>
    <property type="match status" value="1"/>
</dbReference>
<dbReference type="HAMAP" id="MF_00454">
    <property type="entry name" value="FluC"/>
    <property type="match status" value="1"/>
</dbReference>
<dbReference type="GO" id="GO:0046872">
    <property type="term" value="F:metal ion binding"/>
    <property type="evidence" value="ECO:0007669"/>
    <property type="project" value="UniProtKB-KW"/>
</dbReference>
<dbReference type="PANTHER" id="PTHR28259:SF1">
    <property type="entry name" value="FLUORIDE EXPORT PROTEIN 1-RELATED"/>
    <property type="match status" value="1"/>
</dbReference>
<keyword evidence="12" id="KW-0813">Transport</keyword>
<proteinExistence type="inferred from homology"/>
<accession>A0A937HM83</accession>
<keyword evidence="5 12" id="KW-1133">Transmembrane helix</keyword>
<reference evidence="13" key="1">
    <citation type="submission" date="2020-10" db="EMBL/GenBank/DDBJ databases">
        <title>Microbiome of the Black Sea water column analyzed by genome centric metagenomics.</title>
        <authorList>
            <person name="Cabello-Yeves P.J."/>
            <person name="Callieri C."/>
            <person name="Picazo A."/>
            <person name="Mehrshad M."/>
            <person name="Haro-Moreno J.M."/>
            <person name="Roda-Garcia J."/>
            <person name="Dzembekova N."/>
            <person name="Slabakova V."/>
            <person name="Slabakova N."/>
            <person name="Moncheva S."/>
            <person name="Rodriguez-Valera F."/>
        </authorList>
    </citation>
    <scope>NUCLEOTIDE SEQUENCE</scope>
    <source>
        <strain evidence="13">BS307-5m-G5</strain>
    </source>
</reference>
<evidence type="ECO:0000256" key="5">
    <source>
        <dbReference type="ARBA" id="ARBA00022989"/>
    </source>
</evidence>
<feature type="transmembrane region" description="Helical" evidence="12">
    <location>
        <begin position="67"/>
        <end position="88"/>
    </location>
</feature>
<evidence type="ECO:0000313" key="13">
    <source>
        <dbReference type="EMBL" id="MBL6761316.1"/>
    </source>
</evidence>
<keyword evidence="7 12" id="KW-0406">Ion transport</keyword>
<dbReference type="NCBIfam" id="TIGR00494">
    <property type="entry name" value="crcB"/>
    <property type="match status" value="1"/>
</dbReference>
<protein>
    <recommendedName>
        <fullName evidence="12">Fluoride-specific ion channel FluC</fullName>
    </recommendedName>
</protein>
<dbReference type="GO" id="GO:0140114">
    <property type="term" value="P:cellular detoxification of fluoride"/>
    <property type="evidence" value="ECO:0007669"/>
    <property type="project" value="UniProtKB-UniRule"/>
</dbReference>
<evidence type="ECO:0000256" key="4">
    <source>
        <dbReference type="ARBA" id="ARBA00022692"/>
    </source>
</evidence>
<feature type="transmembrane region" description="Helical" evidence="12">
    <location>
        <begin position="6"/>
        <end position="23"/>
    </location>
</feature>
<evidence type="ECO:0000256" key="7">
    <source>
        <dbReference type="ARBA" id="ARBA00023065"/>
    </source>
</evidence>
<evidence type="ECO:0000256" key="12">
    <source>
        <dbReference type="HAMAP-Rule" id="MF_00454"/>
    </source>
</evidence>
<keyword evidence="8 12" id="KW-0472">Membrane</keyword>
<evidence type="ECO:0000256" key="1">
    <source>
        <dbReference type="ARBA" id="ARBA00004651"/>
    </source>
</evidence>
<dbReference type="Proteomes" id="UP000785783">
    <property type="component" value="Unassembled WGS sequence"/>
</dbReference>
<comment type="subcellular location">
    <subcellularLocation>
        <location evidence="1 12">Cell membrane</location>
        <topology evidence="1 12">Multi-pass membrane protein</topology>
    </subcellularLocation>
</comment>
<keyword evidence="9 12" id="KW-0407">Ion channel</keyword>
<evidence type="ECO:0000256" key="11">
    <source>
        <dbReference type="ARBA" id="ARBA00035585"/>
    </source>
</evidence>
<dbReference type="InterPro" id="IPR003691">
    <property type="entry name" value="FluC"/>
</dbReference>